<evidence type="ECO:0000313" key="3">
    <source>
        <dbReference type="Proteomes" id="UP000006038"/>
    </source>
</evidence>
<reference evidence="2" key="2">
    <citation type="submission" date="2013-04" db="UniProtKB">
        <authorList>
            <consortium name="EnsemblPlants"/>
        </authorList>
    </citation>
    <scope>IDENTIFICATION</scope>
</reference>
<keyword evidence="1" id="KW-1133">Transmembrane helix</keyword>
<reference evidence="2" key="1">
    <citation type="journal article" date="2013" name="Nat. Commun.">
        <title>Whole-genome sequencing of Oryza brachyantha reveals mechanisms underlying Oryza genome evolution.</title>
        <authorList>
            <person name="Chen J."/>
            <person name="Huang Q."/>
            <person name="Gao D."/>
            <person name="Wang J."/>
            <person name="Lang Y."/>
            <person name="Liu T."/>
            <person name="Li B."/>
            <person name="Bai Z."/>
            <person name="Luis Goicoechea J."/>
            <person name="Liang C."/>
            <person name="Chen C."/>
            <person name="Zhang W."/>
            <person name="Sun S."/>
            <person name="Liao Y."/>
            <person name="Zhang X."/>
            <person name="Yang L."/>
            <person name="Song C."/>
            <person name="Wang M."/>
            <person name="Shi J."/>
            <person name="Liu G."/>
            <person name="Liu J."/>
            <person name="Zhou H."/>
            <person name="Zhou W."/>
            <person name="Yu Q."/>
            <person name="An N."/>
            <person name="Chen Y."/>
            <person name="Cai Q."/>
            <person name="Wang B."/>
            <person name="Liu B."/>
            <person name="Min J."/>
            <person name="Huang Y."/>
            <person name="Wu H."/>
            <person name="Li Z."/>
            <person name="Zhang Y."/>
            <person name="Yin Y."/>
            <person name="Song W."/>
            <person name="Jiang J."/>
            <person name="Jackson S.A."/>
            <person name="Wing R.A."/>
            <person name="Wang J."/>
            <person name="Chen M."/>
        </authorList>
    </citation>
    <scope>NUCLEOTIDE SEQUENCE [LARGE SCALE GENOMIC DNA]</scope>
    <source>
        <strain evidence="2">cv. IRGC 101232</strain>
    </source>
</reference>
<name>J3MT80_ORYBR</name>
<keyword evidence="3" id="KW-1185">Reference proteome</keyword>
<keyword evidence="1" id="KW-0812">Transmembrane</keyword>
<dbReference type="HOGENOM" id="CLU_2562019_0_0_1"/>
<evidence type="ECO:0000256" key="1">
    <source>
        <dbReference type="SAM" id="Phobius"/>
    </source>
</evidence>
<feature type="transmembrane region" description="Helical" evidence="1">
    <location>
        <begin position="27"/>
        <end position="50"/>
    </location>
</feature>
<dbReference type="Gramene" id="OB08G23100.1">
    <property type="protein sequence ID" value="OB08G23100.1"/>
    <property type="gene ID" value="OB08G23100"/>
</dbReference>
<protein>
    <submittedName>
        <fullName evidence="2">Uncharacterized protein</fullName>
    </submittedName>
</protein>
<accession>J3MT80</accession>
<keyword evidence="1" id="KW-0472">Membrane</keyword>
<sequence length="82" mass="9733">MHALWSIITMMNWHMHINTTVNMNMTLYFTTVLKIIHMCFEFLVFCDLILQIGQEILNHGYMILYINLLLMQFGILTLVNPL</sequence>
<dbReference type="EnsemblPlants" id="OB08G23100.1">
    <property type="protein sequence ID" value="OB08G23100.1"/>
    <property type="gene ID" value="OB08G23100"/>
</dbReference>
<organism evidence="2">
    <name type="scientific">Oryza brachyantha</name>
    <name type="common">malo sina</name>
    <dbReference type="NCBI Taxonomy" id="4533"/>
    <lineage>
        <taxon>Eukaryota</taxon>
        <taxon>Viridiplantae</taxon>
        <taxon>Streptophyta</taxon>
        <taxon>Embryophyta</taxon>
        <taxon>Tracheophyta</taxon>
        <taxon>Spermatophyta</taxon>
        <taxon>Magnoliopsida</taxon>
        <taxon>Liliopsida</taxon>
        <taxon>Poales</taxon>
        <taxon>Poaceae</taxon>
        <taxon>BOP clade</taxon>
        <taxon>Oryzoideae</taxon>
        <taxon>Oryzeae</taxon>
        <taxon>Oryzinae</taxon>
        <taxon>Oryza</taxon>
    </lineage>
</organism>
<feature type="transmembrane region" description="Helical" evidence="1">
    <location>
        <begin position="62"/>
        <end position="79"/>
    </location>
</feature>
<dbReference type="Proteomes" id="UP000006038">
    <property type="component" value="Chromosome 8"/>
</dbReference>
<proteinExistence type="predicted"/>
<dbReference type="AlphaFoldDB" id="J3MT80"/>
<evidence type="ECO:0000313" key="2">
    <source>
        <dbReference type="EnsemblPlants" id="OB08G23100.1"/>
    </source>
</evidence>